<sequence length="819" mass="90224">MDIENAATFAFESLTLQEKTLAQEIIRFQYYDITKFNGYYRAPVLYMDQVLQHLAAASKGQTTPPRRISLYCDTLIIAETIPIMGKNTFFCNITARQILFSAAESGPAIRMRLNRGSRLLINAQVLPEHFRVEFVGDMDQKDQKTVSIPDGAFGISYTSSGTGIAGIKEEVMPTGPEMEMQCENWMNLINEDGSLKSIPFTTDNFPRLLNFQYLMAAAMVYENPKLSLSILNWICAATKTVGGSLLGSQAQSLRNSIASDDSSGMISSVPSLNIYASKQILKSRLLAAKAFEDSFREYTSEERSATSWVYLAADLLRKSDMALEEYGFLSGLAQKRYDEAVQAHSYAEKQFQKTQKQVNEASKQFEGDVISWEKDQKIAAAKGILMGLIEVGVAIAATVATAGAAAPTVAVAGASLVGTASKAAQAIAKIKEIVAKIKEIYEKLEPILAKLGELLTAIKAMFAAIETAQAALDLPNALKEGDMNLDALNATAQWDIFDIQVGLLESQFQNLGIPNQDKYLFALRSLVVHGKTYLQSRVNVIVRGDELATVRLRLRQQTQSRPAIEAMIKRFTENNELVSVLKMAMFDRLLSVRALVYVDFNSYVNAYNYHTLDPHPPVKLSPVKPVVDYFADAARLQSAISAFGSKASIQRKSFVLGHEALGMDLSGVAQELGQDGRFQFSIPATHPTFDGFFRVRLMRVRVHLHGIKTTASSRCLRLALQTTGRFMDLAPPRDKPTASATYSFTGDARTILYEVDPSRGDQITCDGDSGLAQDYTAQTPFTNWTVSLARGGLSTDEIDTSSLTGVEVELFCDVSYKYE</sequence>
<dbReference type="AlphaFoldDB" id="A0A0F9ZWE0"/>
<accession>A0A0F9ZWE0</accession>
<dbReference type="PANTHER" id="PTHR34714">
    <property type="entry name" value="EGF-LIKE DOMAIN-CONTAINING PROTEIN"/>
    <property type="match status" value="1"/>
</dbReference>
<gene>
    <name evidence="1" type="ORF">THAR02_10416</name>
</gene>
<protein>
    <submittedName>
        <fullName evidence="1">Uncharacterized protein</fullName>
    </submittedName>
</protein>
<dbReference type="Proteomes" id="UP000034112">
    <property type="component" value="Unassembled WGS sequence"/>
</dbReference>
<dbReference type="OMA" id="MEMQCEN"/>
<reference evidence="2" key="1">
    <citation type="journal article" date="2015" name="Genome Announc.">
        <title>Draft whole-genome sequence of the biocontrol agent Trichoderma harzianum T6776.</title>
        <authorList>
            <person name="Baroncelli R."/>
            <person name="Piaggeschi G."/>
            <person name="Fiorini L."/>
            <person name="Bertolini E."/>
            <person name="Zapparata A."/>
            <person name="Pe M.E."/>
            <person name="Sarrocco S."/>
            <person name="Vannacci G."/>
        </authorList>
    </citation>
    <scope>NUCLEOTIDE SEQUENCE [LARGE SCALE GENOMIC DNA]</scope>
    <source>
        <strain evidence="2">T6776</strain>
    </source>
</reference>
<evidence type="ECO:0000313" key="1">
    <source>
        <dbReference type="EMBL" id="KKO97478.1"/>
    </source>
</evidence>
<proteinExistence type="predicted"/>
<dbReference type="PANTHER" id="PTHR34714:SF2">
    <property type="entry name" value="EGF-LIKE DOMAIN-CONTAINING PROTEIN"/>
    <property type="match status" value="1"/>
</dbReference>
<organism evidence="1 2">
    <name type="scientific">Trichoderma harzianum</name>
    <name type="common">Hypocrea lixii</name>
    <dbReference type="NCBI Taxonomy" id="5544"/>
    <lineage>
        <taxon>Eukaryota</taxon>
        <taxon>Fungi</taxon>
        <taxon>Dikarya</taxon>
        <taxon>Ascomycota</taxon>
        <taxon>Pezizomycotina</taxon>
        <taxon>Sordariomycetes</taxon>
        <taxon>Hypocreomycetidae</taxon>
        <taxon>Hypocreales</taxon>
        <taxon>Hypocreaceae</taxon>
        <taxon>Trichoderma</taxon>
    </lineage>
</organism>
<dbReference type="OrthoDB" id="3763773at2759"/>
<dbReference type="EMBL" id="JOKZ01000560">
    <property type="protein sequence ID" value="KKO97478.1"/>
    <property type="molecule type" value="Genomic_DNA"/>
</dbReference>
<evidence type="ECO:0000313" key="2">
    <source>
        <dbReference type="Proteomes" id="UP000034112"/>
    </source>
</evidence>
<comment type="caution">
    <text evidence="1">The sequence shown here is derived from an EMBL/GenBank/DDBJ whole genome shotgun (WGS) entry which is preliminary data.</text>
</comment>
<name>A0A0F9ZWE0_TRIHA</name>